<evidence type="ECO:0000313" key="6">
    <source>
        <dbReference type="EMBL" id="MBA8811957.1"/>
    </source>
</evidence>
<evidence type="ECO:0000259" key="4">
    <source>
        <dbReference type="SMART" id="SM00563"/>
    </source>
</evidence>
<proteinExistence type="predicted"/>
<reference evidence="6 8" key="2">
    <citation type="submission" date="2020-07" db="EMBL/GenBank/DDBJ databases">
        <title>Sequencing the genomes of 1000 actinobacteria strains.</title>
        <authorList>
            <person name="Klenk H.-P."/>
        </authorList>
    </citation>
    <scope>NUCLEOTIDE SEQUENCE [LARGE SCALE GENOMIC DNA]</scope>
    <source>
        <strain evidence="6 8">DSM 10309</strain>
    </source>
</reference>
<evidence type="ECO:0000313" key="7">
    <source>
        <dbReference type="Proteomes" id="UP000321154"/>
    </source>
</evidence>
<dbReference type="GO" id="GO:0003841">
    <property type="term" value="F:1-acylglycerol-3-phosphate O-acyltransferase activity"/>
    <property type="evidence" value="ECO:0007669"/>
    <property type="project" value="UniProtKB-EC"/>
</dbReference>
<feature type="compositionally biased region" description="Low complexity" evidence="3">
    <location>
        <begin position="140"/>
        <end position="157"/>
    </location>
</feature>
<evidence type="ECO:0000256" key="3">
    <source>
        <dbReference type="SAM" id="MobiDB-lite"/>
    </source>
</evidence>
<dbReference type="PANTHER" id="PTHR10434">
    <property type="entry name" value="1-ACYL-SN-GLYCEROL-3-PHOSPHATE ACYLTRANSFERASE"/>
    <property type="match status" value="1"/>
</dbReference>
<feature type="region of interest" description="Disordered" evidence="3">
    <location>
        <begin position="136"/>
        <end position="177"/>
    </location>
</feature>
<feature type="compositionally biased region" description="Low complexity" evidence="3">
    <location>
        <begin position="164"/>
        <end position="173"/>
    </location>
</feature>
<dbReference type="SMART" id="SM00563">
    <property type="entry name" value="PlsC"/>
    <property type="match status" value="1"/>
</dbReference>
<dbReference type="EMBL" id="BJUV01000020">
    <property type="protein sequence ID" value="GEK83806.1"/>
    <property type="molecule type" value="Genomic_DNA"/>
</dbReference>
<gene>
    <name evidence="6" type="ORF">FB463_000181</name>
    <name evidence="5" type="ORF">FFA01_21150</name>
</gene>
<dbReference type="Proteomes" id="UP000321154">
    <property type="component" value="Unassembled WGS sequence"/>
</dbReference>
<evidence type="ECO:0000313" key="8">
    <source>
        <dbReference type="Proteomes" id="UP000522688"/>
    </source>
</evidence>
<dbReference type="InterPro" id="IPR002123">
    <property type="entry name" value="Plipid/glycerol_acylTrfase"/>
</dbReference>
<dbReference type="PANTHER" id="PTHR10434:SF11">
    <property type="entry name" value="1-ACYL-SN-GLYCEROL-3-PHOSPHATE ACYLTRANSFERASE"/>
    <property type="match status" value="1"/>
</dbReference>
<dbReference type="Proteomes" id="UP000522688">
    <property type="component" value="Unassembled WGS sequence"/>
</dbReference>
<dbReference type="OrthoDB" id="9808424at2"/>
<dbReference type="CDD" id="cd07989">
    <property type="entry name" value="LPLAT_AGPAT-like"/>
    <property type="match status" value="1"/>
</dbReference>
<dbReference type="EMBL" id="JACGWW010000001">
    <property type="protein sequence ID" value="MBA8811957.1"/>
    <property type="molecule type" value="Genomic_DNA"/>
</dbReference>
<organism evidence="6 8">
    <name type="scientific">Frigoribacterium faeni</name>
    <dbReference type="NCBI Taxonomy" id="145483"/>
    <lineage>
        <taxon>Bacteria</taxon>
        <taxon>Bacillati</taxon>
        <taxon>Actinomycetota</taxon>
        <taxon>Actinomycetes</taxon>
        <taxon>Micrococcales</taxon>
        <taxon>Microbacteriaceae</taxon>
        <taxon>Frigoribacterium</taxon>
    </lineage>
</organism>
<name>A0A7W3JFM3_9MICO</name>
<dbReference type="GO" id="GO:0006654">
    <property type="term" value="P:phosphatidic acid biosynthetic process"/>
    <property type="evidence" value="ECO:0007669"/>
    <property type="project" value="TreeGrafter"/>
</dbReference>
<protein>
    <submittedName>
        <fullName evidence="6">1-acyl-sn-glycerol-3-phosphate acyltransferase</fullName>
        <ecNumber evidence="6">2.3.1.51</ecNumber>
    </submittedName>
</protein>
<sequence length="297" mass="31842">MSRDDRRDHPRLDAVAQRAGDVASDVRDRFSSRGHAMARYVAQRMVLKPTIWSITDVTVIDRDRLDDLHGGFIVVANHSSHLDAPLILGALPRRLARYLATGAAADYFFDVRWRRQLTELFFNAFPVQRGSGAPASAVDATRASSEGASAGSTPGSSARRRAAAKAAARGRSGQPTVSARSLLQRGYPVLVFPEGTRSKDGTVAHFKPGAAALALACDVPIVPLALIGAHIAQPRGANWPRPGRLPVGVAFGDPMRPVEGESPAAFSLRVRTEVLRLRDANSARILGPDNPSEGAHR</sequence>
<dbReference type="Pfam" id="PF01553">
    <property type="entry name" value="Acyltransferase"/>
    <property type="match status" value="1"/>
</dbReference>
<keyword evidence="1 6" id="KW-0808">Transferase</keyword>
<dbReference type="RefSeq" id="WP_146855887.1">
    <property type="nucleotide sequence ID" value="NZ_BAAAHR010000005.1"/>
</dbReference>
<accession>A0A7W3JFM3</accession>
<comment type="caution">
    <text evidence="6">The sequence shown here is derived from an EMBL/GenBank/DDBJ whole genome shotgun (WGS) entry which is preliminary data.</text>
</comment>
<dbReference type="SUPFAM" id="SSF69593">
    <property type="entry name" value="Glycerol-3-phosphate (1)-acyltransferase"/>
    <property type="match status" value="2"/>
</dbReference>
<evidence type="ECO:0000256" key="2">
    <source>
        <dbReference type="ARBA" id="ARBA00023315"/>
    </source>
</evidence>
<keyword evidence="7" id="KW-1185">Reference proteome</keyword>
<keyword evidence="2 6" id="KW-0012">Acyltransferase</keyword>
<reference evidence="5 7" key="1">
    <citation type="submission" date="2019-07" db="EMBL/GenBank/DDBJ databases">
        <title>Whole genome shotgun sequence of Frigoribacterium faeni NBRC 103066.</title>
        <authorList>
            <person name="Hosoyama A."/>
            <person name="Uohara A."/>
            <person name="Ohji S."/>
            <person name="Ichikawa N."/>
        </authorList>
    </citation>
    <scope>NUCLEOTIDE SEQUENCE [LARGE SCALE GENOMIC DNA]</scope>
    <source>
        <strain evidence="5 7">NBRC 103066</strain>
    </source>
</reference>
<evidence type="ECO:0000256" key="1">
    <source>
        <dbReference type="ARBA" id="ARBA00022679"/>
    </source>
</evidence>
<dbReference type="EC" id="2.3.1.51" evidence="6"/>
<feature type="domain" description="Phospholipid/glycerol acyltransferase" evidence="4">
    <location>
        <begin position="72"/>
        <end position="229"/>
    </location>
</feature>
<evidence type="ECO:0000313" key="5">
    <source>
        <dbReference type="EMBL" id="GEK83806.1"/>
    </source>
</evidence>
<dbReference type="AlphaFoldDB" id="A0A7W3JFM3"/>